<dbReference type="PANTHER" id="PTHR10913:SF45">
    <property type="entry name" value="FOLLISTATIN, ISOFORM A-RELATED"/>
    <property type="match status" value="1"/>
</dbReference>
<reference evidence="7" key="1">
    <citation type="submission" date="2021-10" db="EMBL/GenBank/DDBJ databases">
        <title>Melipona bicolor Genome sequencing and assembly.</title>
        <authorList>
            <person name="Araujo N.S."/>
            <person name="Arias M.C."/>
        </authorList>
    </citation>
    <scope>NUCLEOTIDE SEQUENCE</scope>
    <source>
        <strain evidence="7">USP_2M_L1-L4_2017</strain>
        <tissue evidence="7">Whole body</tissue>
    </source>
</reference>
<keyword evidence="4" id="KW-0424">Laminin EGF-like domain</keyword>
<dbReference type="InterPro" id="IPR036058">
    <property type="entry name" value="Kazal_dom_sf"/>
</dbReference>
<evidence type="ECO:0000313" key="7">
    <source>
        <dbReference type="EMBL" id="KAK1128128.1"/>
    </source>
</evidence>
<evidence type="ECO:0000313" key="8">
    <source>
        <dbReference type="Proteomes" id="UP001177670"/>
    </source>
</evidence>
<dbReference type="FunFam" id="2.10.25.10:FF:000140">
    <property type="entry name" value="Transmembrane agrin"/>
    <property type="match status" value="1"/>
</dbReference>
<protein>
    <recommendedName>
        <fullName evidence="9">Agrin</fullName>
    </recommendedName>
</protein>
<dbReference type="EMBL" id="JAHYIQ010000011">
    <property type="protein sequence ID" value="KAK1128128.1"/>
    <property type="molecule type" value="Genomic_DNA"/>
</dbReference>
<dbReference type="SUPFAM" id="SSF100895">
    <property type="entry name" value="Kazal-type serine protease inhibitors"/>
    <property type="match status" value="1"/>
</dbReference>
<feature type="disulfide bond" evidence="4">
    <location>
        <begin position="85"/>
        <end position="97"/>
    </location>
</feature>
<dbReference type="FunFam" id="3.30.60.30:FF:000049">
    <property type="entry name" value="Predicted protein"/>
    <property type="match status" value="1"/>
</dbReference>
<comment type="caution">
    <text evidence="4">Lacks conserved residue(s) required for the propagation of feature annotation.</text>
</comment>
<keyword evidence="3 4" id="KW-1015">Disulfide bond</keyword>
<proteinExistence type="predicted"/>
<dbReference type="GO" id="GO:0048731">
    <property type="term" value="P:system development"/>
    <property type="evidence" value="ECO:0007669"/>
    <property type="project" value="UniProtKB-ARBA"/>
</dbReference>
<dbReference type="Gene3D" id="3.30.60.30">
    <property type="match status" value="1"/>
</dbReference>
<evidence type="ECO:0000256" key="1">
    <source>
        <dbReference type="ARBA" id="ARBA00022690"/>
    </source>
</evidence>
<comment type="caution">
    <text evidence="7">The sequence shown here is derived from an EMBL/GenBank/DDBJ whole genome shotgun (WGS) entry which is preliminary data.</text>
</comment>
<sequence>MEVKPCNGDPPLVDADGKEYDCGNGPERRDCPSNSYCHQTTRLARCCRKAQGTQVVKCSDSWHGCCPDGKTAARGPNGAGCPSLCNCNRLGSVSDTCNPETGQCECKPGVGGLKCDRCMPGYWGLPKISEGHPGCILSPIREIQFIDRMFDRFVNGLPSECSSVRLLALWLRQRGLRTDDRSLRLQEQHPRPEMCHLHRSQPDIDTERVLLSHGNSRIPIEQLPIDRLNAFVLSLVAADTIPPIPTSCNELECYSGGQCSEIGGPHCVCPSSCPSDIPSVPVCGSDGQTYDNECELRLYACRHQADVVTQAFGHCRGGFTERTPYRPPYILHY</sequence>
<name>A0AA40FZD0_9HYME</name>
<dbReference type="PANTHER" id="PTHR10913">
    <property type="entry name" value="FOLLISTATIN-RELATED"/>
    <property type="match status" value="1"/>
</dbReference>
<accession>A0AA40FZD0</accession>
<keyword evidence="2" id="KW-0722">Serine protease inhibitor</keyword>
<dbReference type="CDD" id="cd00055">
    <property type="entry name" value="EGF_Lam"/>
    <property type="match status" value="1"/>
</dbReference>
<evidence type="ECO:0000259" key="5">
    <source>
        <dbReference type="PROSITE" id="PS50027"/>
    </source>
</evidence>
<dbReference type="Gene3D" id="2.10.25.10">
    <property type="entry name" value="Laminin"/>
    <property type="match status" value="1"/>
</dbReference>
<evidence type="ECO:0008006" key="9">
    <source>
        <dbReference type="Google" id="ProtNLM"/>
    </source>
</evidence>
<feature type="disulfide bond" evidence="4">
    <location>
        <begin position="87"/>
        <end position="104"/>
    </location>
</feature>
<organism evidence="7 8">
    <name type="scientific">Melipona bicolor</name>
    <dbReference type="NCBI Taxonomy" id="60889"/>
    <lineage>
        <taxon>Eukaryota</taxon>
        <taxon>Metazoa</taxon>
        <taxon>Ecdysozoa</taxon>
        <taxon>Arthropoda</taxon>
        <taxon>Hexapoda</taxon>
        <taxon>Insecta</taxon>
        <taxon>Pterygota</taxon>
        <taxon>Neoptera</taxon>
        <taxon>Endopterygota</taxon>
        <taxon>Hymenoptera</taxon>
        <taxon>Apocrita</taxon>
        <taxon>Aculeata</taxon>
        <taxon>Apoidea</taxon>
        <taxon>Anthophila</taxon>
        <taxon>Apidae</taxon>
        <taxon>Melipona</taxon>
    </lineage>
</organism>
<dbReference type="PROSITE" id="PS51465">
    <property type="entry name" value="KAZAL_2"/>
    <property type="match status" value="1"/>
</dbReference>
<dbReference type="GO" id="GO:0005576">
    <property type="term" value="C:extracellular region"/>
    <property type="evidence" value="ECO:0007669"/>
    <property type="project" value="TreeGrafter"/>
</dbReference>
<dbReference type="InterPro" id="IPR050653">
    <property type="entry name" value="Prot_Inhib_GrowthFact_Antg"/>
</dbReference>
<evidence type="ECO:0000259" key="6">
    <source>
        <dbReference type="PROSITE" id="PS51465"/>
    </source>
</evidence>
<dbReference type="SUPFAM" id="SSF57196">
    <property type="entry name" value="EGF/Laminin"/>
    <property type="match status" value="1"/>
</dbReference>
<evidence type="ECO:0000256" key="2">
    <source>
        <dbReference type="ARBA" id="ARBA00022900"/>
    </source>
</evidence>
<dbReference type="PROSITE" id="PS50027">
    <property type="entry name" value="EGF_LAM_2"/>
    <property type="match status" value="1"/>
</dbReference>
<keyword evidence="8" id="KW-1185">Reference proteome</keyword>
<dbReference type="PROSITE" id="PS01248">
    <property type="entry name" value="EGF_LAM_1"/>
    <property type="match status" value="1"/>
</dbReference>
<dbReference type="InterPro" id="IPR002049">
    <property type="entry name" value="LE_dom"/>
</dbReference>
<dbReference type="Pfam" id="PF07648">
    <property type="entry name" value="Kazal_2"/>
    <property type="match status" value="1"/>
</dbReference>
<dbReference type="GO" id="GO:0030154">
    <property type="term" value="P:cell differentiation"/>
    <property type="evidence" value="ECO:0007669"/>
    <property type="project" value="TreeGrafter"/>
</dbReference>
<evidence type="ECO:0000256" key="4">
    <source>
        <dbReference type="PROSITE-ProRule" id="PRU00460"/>
    </source>
</evidence>
<gene>
    <name evidence="7" type="ORF">K0M31_003613</name>
</gene>
<dbReference type="InterPro" id="IPR002350">
    <property type="entry name" value="Kazal_dom"/>
</dbReference>
<dbReference type="Pfam" id="PF00053">
    <property type="entry name" value="EGF_laminin"/>
    <property type="match status" value="1"/>
</dbReference>
<feature type="domain" description="Kazal-like" evidence="6">
    <location>
        <begin position="261"/>
        <end position="317"/>
    </location>
</feature>
<keyword evidence="1" id="KW-0646">Protease inhibitor</keyword>
<dbReference type="SMART" id="SM00280">
    <property type="entry name" value="KAZAL"/>
    <property type="match status" value="1"/>
</dbReference>
<dbReference type="Proteomes" id="UP001177670">
    <property type="component" value="Unassembled WGS sequence"/>
</dbReference>
<dbReference type="AlphaFoldDB" id="A0AA40FZD0"/>
<evidence type="ECO:0000256" key="3">
    <source>
        <dbReference type="ARBA" id="ARBA00023157"/>
    </source>
</evidence>
<feature type="domain" description="Laminin EGF-like" evidence="5">
    <location>
        <begin position="85"/>
        <end position="137"/>
    </location>
</feature>
<dbReference type="SMART" id="SM00180">
    <property type="entry name" value="EGF_Lam"/>
    <property type="match status" value="1"/>
</dbReference>
<dbReference type="CDD" id="cd00104">
    <property type="entry name" value="KAZAL_FS"/>
    <property type="match status" value="1"/>
</dbReference>
<feature type="disulfide bond" evidence="4">
    <location>
        <begin position="106"/>
        <end position="115"/>
    </location>
</feature>
<dbReference type="GO" id="GO:0048513">
    <property type="term" value="P:animal organ development"/>
    <property type="evidence" value="ECO:0007669"/>
    <property type="project" value="UniProtKB-ARBA"/>
</dbReference>